<dbReference type="Gene3D" id="3.40.1390.10">
    <property type="entry name" value="MurE/MurF, N-terminal domain"/>
    <property type="match status" value="1"/>
</dbReference>
<feature type="domain" description="Mur ligase central" evidence="13">
    <location>
        <begin position="106"/>
        <end position="294"/>
    </location>
</feature>
<evidence type="ECO:0000256" key="9">
    <source>
        <dbReference type="ARBA" id="ARBA00023316"/>
    </source>
</evidence>
<keyword evidence="9" id="KW-0961">Cell wall biogenesis/degradation</keyword>
<keyword evidence="5" id="KW-0067">ATP-binding</keyword>
<dbReference type="InterPro" id="IPR035911">
    <property type="entry name" value="MurE/MurF_N"/>
</dbReference>
<evidence type="ECO:0000313" key="14">
    <source>
        <dbReference type="EMBL" id="VAX11571.1"/>
    </source>
</evidence>
<dbReference type="InterPro" id="IPR005863">
    <property type="entry name" value="UDP-N-AcMur_synth"/>
</dbReference>
<keyword evidence="8" id="KW-0131">Cell cycle</keyword>
<evidence type="ECO:0000256" key="2">
    <source>
        <dbReference type="ARBA" id="ARBA00022598"/>
    </source>
</evidence>
<dbReference type="SUPFAM" id="SSF53623">
    <property type="entry name" value="MurD-like peptide ligases, catalytic domain"/>
    <property type="match status" value="1"/>
</dbReference>
<dbReference type="InterPro" id="IPR000713">
    <property type="entry name" value="Mur_ligase_N"/>
</dbReference>
<keyword evidence="6" id="KW-0133">Cell shape</keyword>
<evidence type="ECO:0000256" key="4">
    <source>
        <dbReference type="ARBA" id="ARBA00022741"/>
    </source>
</evidence>
<gene>
    <name evidence="14" type="ORF">MNBD_GAMMA25-1558</name>
</gene>
<dbReference type="GO" id="GO:0071555">
    <property type="term" value="P:cell wall organization"/>
    <property type="evidence" value="ECO:0007669"/>
    <property type="project" value="UniProtKB-KW"/>
</dbReference>
<evidence type="ECO:0000256" key="1">
    <source>
        <dbReference type="ARBA" id="ARBA00022490"/>
    </source>
</evidence>
<keyword evidence="7" id="KW-0573">Peptidoglycan synthesis</keyword>
<dbReference type="PANTHER" id="PTHR43024:SF1">
    <property type="entry name" value="UDP-N-ACETYLMURAMOYL-TRIPEPTIDE--D-ALANYL-D-ALANINE LIGASE"/>
    <property type="match status" value="1"/>
</dbReference>
<proteinExistence type="inferred from homology"/>
<dbReference type="SUPFAM" id="SSF63418">
    <property type="entry name" value="MurE/MurF N-terminal domain"/>
    <property type="match status" value="1"/>
</dbReference>
<keyword evidence="4" id="KW-0547">Nucleotide-binding</keyword>
<dbReference type="SUPFAM" id="SSF53244">
    <property type="entry name" value="MurD-like peptide ligases, peptide-binding domain"/>
    <property type="match status" value="1"/>
</dbReference>
<keyword evidence="2 14" id="KW-0436">Ligase</keyword>
<organism evidence="14">
    <name type="scientific">hydrothermal vent metagenome</name>
    <dbReference type="NCBI Taxonomy" id="652676"/>
    <lineage>
        <taxon>unclassified sequences</taxon>
        <taxon>metagenomes</taxon>
        <taxon>ecological metagenomes</taxon>
    </lineage>
</organism>
<dbReference type="InterPro" id="IPR004101">
    <property type="entry name" value="Mur_ligase_C"/>
</dbReference>
<dbReference type="Pfam" id="PF02875">
    <property type="entry name" value="Mur_ligase_C"/>
    <property type="match status" value="1"/>
</dbReference>
<dbReference type="GO" id="GO:0008360">
    <property type="term" value="P:regulation of cell shape"/>
    <property type="evidence" value="ECO:0007669"/>
    <property type="project" value="UniProtKB-KW"/>
</dbReference>
<evidence type="ECO:0000256" key="10">
    <source>
        <dbReference type="ARBA" id="ARBA00031461"/>
    </source>
</evidence>
<dbReference type="EMBL" id="UOFY01000071">
    <property type="protein sequence ID" value="VAX11571.1"/>
    <property type="molecule type" value="Genomic_DNA"/>
</dbReference>
<dbReference type="InterPro" id="IPR013221">
    <property type="entry name" value="Mur_ligase_cen"/>
</dbReference>
<dbReference type="GO" id="GO:0005524">
    <property type="term" value="F:ATP binding"/>
    <property type="evidence" value="ECO:0007669"/>
    <property type="project" value="UniProtKB-KW"/>
</dbReference>
<evidence type="ECO:0000256" key="8">
    <source>
        <dbReference type="ARBA" id="ARBA00023306"/>
    </source>
</evidence>
<feature type="domain" description="Mur ligase N-terminal catalytic" evidence="11">
    <location>
        <begin position="27"/>
        <end position="73"/>
    </location>
</feature>
<dbReference type="GO" id="GO:0047480">
    <property type="term" value="F:UDP-N-acetylmuramoyl-tripeptide-D-alanyl-D-alanine ligase activity"/>
    <property type="evidence" value="ECO:0007669"/>
    <property type="project" value="InterPro"/>
</dbReference>
<dbReference type="GO" id="GO:0009252">
    <property type="term" value="P:peptidoglycan biosynthetic process"/>
    <property type="evidence" value="ECO:0007669"/>
    <property type="project" value="UniProtKB-KW"/>
</dbReference>
<dbReference type="AlphaFoldDB" id="A0A3B1BB79"/>
<evidence type="ECO:0000256" key="7">
    <source>
        <dbReference type="ARBA" id="ARBA00022984"/>
    </source>
</evidence>
<protein>
    <recommendedName>
        <fullName evidence="10">UDP-MurNAc-pentapeptide synthetase</fullName>
    </recommendedName>
</protein>
<evidence type="ECO:0000256" key="5">
    <source>
        <dbReference type="ARBA" id="ARBA00022840"/>
    </source>
</evidence>
<dbReference type="Pfam" id="PF08245">
    <property type="entry name" value="Mur_ligase_M"/>
    <property type="match status" value="1"/>
</dbReference>
<dbReference type="InterPro" id="IPR036565">
    <property type="entry name" value="Mur-like_cat_sf"/>
</dbReference>
<feature type="domain" description="Mur ligase C-terminal" evidence="12">
    <location>
        <begin position="316"/>
        <end position="435"/>
    </location>
</feature>
<accession>A0A3B1BB79</accession>
<dbReference type="InterPro" id="IPR051046">
    <property type="entry name" value="MurCDEF_CellWall_CoF430Synth"/>
</dbReference>
<evidence type="ECO:0000259" key="12">
    <source>
        <dbReference type="Pfam" id="PF02875"/>
    </source>
</evidence>
<dbReference type="GO" id="GO:0051301">
    <property type="term" value="P:cell division"/>
    <property type="evidence" value="ECO:0007669"/>
    <property type="project" value="UniProtKB-KW"/>
</dbReference>
<keyword evidence="1" id="KW-0963">Cytoplasm</keyword>
<dbReference type="Pfam" id="PF01225">
    <property type="entry name" value="Mur_ligase"/>
    <property type="match status" value="1"/>
</dbReference>
<dbReference type="NCBIfam" id="TIGR01143">
    <property type="entry name" value="murF"/>
    <property type="match status" value="1"/>
</dbReference>
<reference evidence="14" key="1">
    <citation type="submission" date="2018-06" db="EMBL/GenBank/DDBJ databases">
        <authorList>
            <person name="Zhirakovskaya E."/>
        </authorList>
    </citation>
    <scope>NUCLEOTIDE SEQUENCE</scope>
</reference>
<evidence type="ECO:0000259" key="13">
    <source>
        <dbReference type="Pfam" id="PF08245"/>
    </source>
</evidence>
<dbReference type="Gene3D" id="3.40.1190.10">
    <property type="entry name" value="Mur-like, catalytic domain"/>
    <property type="match status" value="1"/>
</dbReference>
<dbReference type="Gene3D" id="3.90.190.20">
    <property type="entry name" value="Mur ligase, C-terminal domain"/>
    <property type="match status" value="1"/>
</dbReference>
<evidence type="ECO:0000256" key="6">
    <source>
        <dbReference type="ARBA" id="ARBA00022960"/>
    </source>
</evidence>
<dbReference type="PANTHER" id="PTHR43024">
    <property type="entry name" value="UDP-N-ACETYLMURAMOYL-TRIPEPTIDE--D-ALANYL-D-ALANINE LIGASE"/>
    <property type="match status" value="1"/>
</dbReference>
<dbReference type="HAMAP" id="MF_02019">
    <property type="entry name" value="MurF"/>
    <property type="match status" value="1"/>
</dbReference>
<evidence type="ECO:0000259" key="11">
    <source>
        <dbReference type="Pfam" id="PF01225"/>
    </source>
</evidence>
<sequence>MSLSAVADALGAAGLKVNILGDDVQLDGVSTDTRCIQTGELFLALSGPNFDGNAFAEAAMQAGAAACMLEKDMGVSPTLIVDDAHQALGLLAQHWRRQFKLPLIAVTGSNGKTTVKEMLASIFAQKGKLLATRGNLNNDIGMPLTLLRLNQSHDFAVIEMGANHAGEIKYLTELASPDVALITNAAPAHLAGFGSLDGVAQAKAEIYSGLSNKGCAVFNADDPYASLWRQKIEAENKELRCLDFGIENKAAVQASWPSVDGQVQIDTPAGSFELRLPLLGQHNLMNALAATAAAIGAGIDIDSIRSGLEIMQAVPGRLQLKKGIADSRILDDTYNANPASIKAALDVLENFSGRHFLALGDMGELGENETALHAQVGEQALVSGVQRLYTLGTLSHAANEAFADKAQAFSSHSSMIDCLREDLADDVTLLVKGSRRMQMEKIVHALSVEGESN</sequence>
<evidence type="ECO:0000256" key="3">
    <source>
        <dbReference type="ARBA" id="ARBA00022618"/>
    </source>
</evidence>
<keyword evidence="3" id="KW-0132">Cell division</keyword>
<dbReference type="InterPro" id="IPR036615">
    <property type="entry name" value="Mur_ligase_C_dom_sf"/>
</dbReference>
<name>A0A3B1BB79_9ZZZZ</name>